<protein>
    <submittedName>
        <fullName evidence="1">Uncharacterized protein</fullName>
    </submittedName>
</protein>
<dbReference type="OrthoDB" id="5280838at2759"/>
<evidence type="ECO:0000313" key="2">
    <source>
        <dbReference type="Proteomes" id="UP000784919"/>
    </source>
</evidence>
<comment type="caution">
    <text evidence="1">The sequence shown here is derived from an EMBL/GenBank/DDBJ whole genome shotgun (WGS) entry which is preliminary data.</text>
</comment>
<proteinExistence type="predicted"/>
<dbReference type="PANTHER" id="PTHR38119">
    <property type="entry name" value="BTB DOMAIN-CONTAINING PROTEIN-RELATED"/>
    <property type="match status" value="1"/>
</dbReference>
<dbReference type="AlphaFoldDB" id="A0A9P7SUK0"/>
<name>A0A9P7SUK0_9HYPO</name>
<gene>
    <name evidence="1" type="ORF">E4U56_000007</name>
</gene>
<dbReference type="EMBL" id="SRPS01000001">
    <property type="protein sequence ID" value="KAG5978572.1"/>
    <property type="molecule type" value="Genomic_DNA"/>
</dbReference>
<dbReference type="Proteomes" id="UP000784919">
    <property type="component" value="Unassembled WGS sequence"/>
</dbReference>
<organism evidence="1 2">
    <name type="scientific">Claviceps arundinis</name>
    <dbReference type="NCBI Taxonomy" id="1623583"/>
    <lineage>
        <taxon>Eukaryota</taxon>
        <taxon>Fungi</taxon>
        <taxon>Dikarya</taxon>
        <taxon>Ascomycota</taxon>
        <taxon>Pezizomycotina</taxon>
        <taxon>Sordariomycetes</taxon>
        <taxon>Hypocreomycetidae</taxon>
        <taxon>Hypocreales</taxon>
        <taxon>Clavicipitaceae</taxon>
        <taxon>Claviceps</taxon>
    </lineage>
</organism>
<reference evidence="1" key="1">
    <citation type="journal article" date="2020" name="bioRxiv">
        <title>Whole genome comparisons of ergot fungi reveals the divergence and evolution of species within the genus Claviceps are the result of varying mechanisms driving genome evolution and host range expansion.</title>
        <authorList>
            <person name="Wyka S.A."/>
            <person name="Mondo S.J."/>
            <person name="Liu M."/>
            <person name="Dettman J."/>
            <person name="Nalam V."/>
            <person name="Broders K.D."/>
        </authorList>
    </citation>
    <scope>NUCLEOTIDE SEQUENCE</scope>
    <source>
        <strain evidence="1">CCC 1102</strain>
    </source>
</reference>
<sequence>MDKFLLRNYDNLFRTFYNRRPMLENVNILRANIQCEFLLKLADQYDALAVVRTYVEHHLLQFQSSLWESVAVLTHWYLHDSCMLRSKVIFKEALIHLVGIWYIFQEKPQSQFDIPESILDTAQRKVHELEENVSRVESQLFRLSLTTVQGEDVTPANDYLGWLVRNESGDGRDSDDKNDIPPNLSICRVFRDIGSKSPSAYLDHHDCEEFLALNSQLYTRKNLADFERRMTELKFWARDLVRPLLPNNLELDVAKFNDSDIPRQDLTYFTCSTIEDSEFPWPLEPYIHYN</sequence>
<evidence type="ECO:0000313" key="1">
    <source>
        <dbReference type="EMBL" id="KAG5978572.1"/>
    </source>
</evidence>
<dbReference type="PANTHER" id="PTHR38119:SF1">
    <property type="entry name" value="BTB DOMAIN-CONTAINING PROTEIN"/>
    <property type="match status" value="1"/>
</dbReference>
<accession>A0A9P7SUK0</accession>